<dbReference type="Pfam" id="PF13181">
    <property type="entry name" value="TPR_8"/>
    <property type="match status" value="1"/>
</dbReference>
<accession>A0AA37VF89</accession>
<dbReference type="InterPro" id="IPR011990">
    <property type="entry name" value="TPR-like_helical_dom_sf"/>
</dbReference>
<evidence type="ECO:0008006" key="6">
    <source>
        <dbReference type="Google" id="ProtNLM"/>
    </source>
</evidence>
<evidence type="ECO:0000256" key="2">
    <source>
        <dbReference type="ARBA" id="ARBA00022803"/>
    </source>
</evidence>
<dbReference type="Gene3D" id="1.25.40.10">
    <property type="entry name" value="Tetratricopeptide repeat domain"/>
    <property type="match status" value="2"/>
</dbReference>
<evidence type="ECO:0000313" key="4">
    <source>
        <dbReference type="EMBL" id="GLC26474.1"/>
    </source>
</evidence>
<dbReference type="AlphaFoldDB" id="A0AA37VF89"/>
<organism evidence="4 5">
    <name type="scientific">Roseisolibacter agri</name>
    <dbReference type="NCBI Taxonomy" id="2014610"/>
    <lineage>
        <taxon>Bacteria</taxon>
        <taxon>Pseudomonadati</taxon>
        <taxon>Gemmatimonadota</taxon>
        <taxon>Gemmatimonadia</taxon>
        <taxon>Gemmatimonadales</taxon>
        <taxon>Gemmatimonadaceae</taxon>
        <taxon>Roseisolibacter</taxon>
    </lineage>
</organism>
<keyword evidence="5" id="KW-1185">Reference proteome</keyword>
<sequence>MSESQPTIDLGEELAALQAEHDALLAALHASTARGHVPDEERARLKQEIATLFRTIDRRLTALAQLKEDVKGLVAAWKQLPEASEPPAPAFLDDSSHVDDAPVSAMRARAPIADHASVRVDHLGASTFVAKGWSAISMGEHARAEETLTRALELAPDDPEGVALLAWAVMGQGRLDEARALCDRVLARSPGFPLARVNLGYIALRRGQYGEAMEHLATAVREDADRKAALYATFYLGLVYLRREMYDDAVGLFRRALELGPNLLEAYYEMGRAHWLAGDRDAARAAWRTGAASGKFNPWGARCADVLEQVEQGGEPPPLD</sequence>
<keyword evidence="2 3" id="KW-0802">TPR repeat</keyword>
<feature type="repeat" description="TPR" evidence="3">
    <location>
        <begin position="230"/>
        <end position="263"/>
    </location>
</feature>
<proteinExistence type="predicted"/>
<comment type="caution">
    <text evidence="4">The sequence shown here is derived from an EMBL/GenBank/DDBJ whole genome shotgun (WGS) entry which is preliminary data.</text>
</comment>
<feature type="repeat" description="TPR" evidence="3">
    <location>
        <begin position="193"/>
        <end position="226"/>
    </location>
</feature>
<dbReference type="InterPro" id="IPR019734">
    <property type="entry name" value="TPR_rpt"/>
</dbReference>
<name>A0AA37VF89_9BACT</name>
<dbReference type="Pfam" id="PF07719">
    <property type="entry name" value="TPR_2"/>
    <property type="match status" value="1"/>
</dbReference>
<dbReference type="InterPro" id="IPR052943">
    <property type="entry name" value="TMTC_O-mannosyl-trnsfr"/>
</dbReference>
<dbReference type="EMBL" id="BRXS01000004">
    <property type="protein sequence ID" value="GLC26474.1"/>
    <property type="molecule type" value="Genomic_DNA"/>
</dbReference>
<dbReference type="Pfam" id="PF14559">
    <property type="entry name" value="TPR_19"/>
    <property type="match status" value="1"/>
</dbReference>
<dbReference type="SMART" id="SM00028">
    <property type="entry name" value="TPR"/>
    <property type="match status" value="5"/>
</dbReference>
<evidence type="ECO:0000313" key="5">
    <source>
        <dbReference type="Proteomes" id="UP001161325"/>
    </source>
</evidence>
<dbReference type="InterPro" id="IPR013105">
    <property type="entry name" value="TPR_2"/>
</dbReference>
<gene>
    <name evidence="4" type="ORF">rosag_29870</name>
</gene>
<protein>
    <recommendedName>
        <fullName evidence="6">Tetratricopeptide repeat protein</fullName>
    </recommendedName>
</protein>
<keyword evidence="1" id="KW-0677">Repeat</keyword>
<reference evidence="4" key="1">
    <citation type="submission" date="2022-08" db="EMBL/GenBank/DDBJ databases">
        <title>Draft genome sequencing of Roseisolibacter agri AW1220.</title>
        <authorList>
            <person name="Tobiishi Y."/>
            <person name="Tonouchi A."/>
        </authorList>
    </citation>
    <scope>NUCLEOTIDE SEQUENCE</scope>
    <source>
        <strain evidence="4">AW1220</strain>
    </source>
</reference>
<evidence type="ECO:0000256" key="1">
    <source>
        <dbReference type="ARBA" id="ARBA00022737"/>
    </source>
</evidence>
<dbReference type="Pfam" id="PF07721">
    <property type="entry name" value="TPR_4"/>
    <property type="match status" value="1"/>
</dbReference>
<dbReference type="PROSITE" id="PS50293">
    <property type="entry name" value="TPR_REGION"/>
    <property type="match status" value="1"/>
</dbReference>
<dbReference type="PANTHER" id="PTHR44809:SF1">
    <property type="entry name" value="PROTEIN O-MANNOSYL-TRANSFERASE TMTC1"/>
    <property type="match status" value="1"/>
</dbReference>
<dbReference type="Proteomes" id="UP001161325">
    <property type="component" value="Unassembled WGS sequence"/>
</dbReference>
<dbReference type="SUPFAM" id="SSF48452">
    <property type="entry name" value="TPR-like"/>
    <property type="match status" value="1"/>
</dbReference>
<dbReference type="PROSITE" id="PS50005">
    <property type="entry name" value="TPR"/>
    <property type="match status" value="3"/>
</dbReference>
<feature type="repeat" description="TPR" evidence="3">
    <location>
        <begin position="125"/>
        <end position="158"/>
    </location>
</feature>
<dbReference type="InterPro" id="IPR011717">
    <property type="entry name" value="TPR-4"/>
</dbReference>
<dbReference type="PANTHER" id="PTHR44809">
    <property type="match status" value="1"/>
</dbReference>
<dbReference type="RefSeq" id="WP_284350924.1">
    <property type="nucleotide sequence ID" value="NZ_BRXS01000004.1"/>
</dbReference>
<evidence type="ECO:0000256" key="3">
    <source>
        <dbReference type="PROSITE-ProRule" id="PRU00339"/>
    </source>
</evidence>
<dbReference type="GO" id="GO:0042802">
    <property type="term" value="F:identical protein binding"/>
    <property type="evidence" value="ECO:0007669"/>
    <property type="project" value="InterPro"/>
</dbReference>